<dbReference type="InterPro" id="IPR001387">
    <property type="entry name" value="Cro/C1-type_HTH"/>
</dbReference>
<evidence type="ECO:0000313" key="4">
    <source>
        <dbReference type="Proteomes" id="UP001595685"/>
    </source>
</evidence>
<accession>A0ABV7WEN6</accession>
<proteinExistence type="predicted"/>
<dbReference type="Pfam" id="PF01381">
    <property type="entry name" value="HTH_3"/>
    <property type="match status" value="1"/>
</dbReference>
<dbReference type="InterPro" id="IPR011990">
    <property type="entry name" value="TPR-like_helical_dom_sf"/>
</dbReference>
<keyword evidence="1" id="KW-0238">DNA-binding</keyword>
<dbReference type="Gene3D" id="1.25.40.10">
    <property type="entry name" value="Tetratricopeptide repeat domain"/>
    <property type="match status" value="1"/>
</dbReference>
<dbReference type="PANTHER" id="PTHR46797">
    <property type="entry name" value="HTH-TYPE TRANSCRIPTIONAL REGULATOR"/>
    <property type="match status" value="1"/>
</dbReference>
<dbReference type="PANTHER" id="PTHR46797:SF1">
    <property type="entry name" value="METHYLPHOSPHONATE SYNTHASE"/>
    <property type="match status" value="1"/>
</dbReference>
<dbReference type="InterPro" id="IPR050807">
    <property type="entry name" value="TransReg_Diox_bact_type"/>
</dbReference>
<dbReference type="SUPFAM" id="SSF47413">
    <property type="entry name" value="lambda repressor-like DNA-binding domains"/>
    <property type="match status" value="1"/>
</dbReference>
<dbReference type="Pfam" id="PF13432">
    <property type="entry name" value="TPR_16"/>
    <property type="match status" value="2"/>
</dbReference>
<dbReference type="SMART" id="SM00530">
    <property type="entry name" value="HTH_XRE"/>
    <property type="match status" value="1"/>
</dbReference>
<keyword evidence="4" id="KW-1185">Reference proteome</keyword>
<protein>
    <submittedName>
        <fullName evidence="3">Helix-turn-helix domain-containing protein</fullName>
    </submittedName>
</protein>
<dbReference type="CDD" id="cd00093">
    <property type="entry name" value="HTH_XRE"/>
    <property type="match status" value="1"/>
</dbReference>
<comment type="caution">
    <text evidence="3">The sequence shown here is derived from an EMBL/GenBank/DDBJ whole genome shotgun (WGS) entry which is preliminary data.</text>
</comment>
<evidence type="ECO:0000259" key="2">
    <source>
        <dbReference type="PROSITE" id="PS50943"/>
    </source>
</evidence>
<dbReference type="SUPFAM" id="SSF48452">
    <property type="entry name" value="TPR-like"/>
    <property type="match status" value="1"/>
</dbReference>
<organism evidence="3 4">
    <name type="scientific">Aquipuribacter hungaricus</name>
    <dbReference type="NCBI Taxonomy" id="545624"/>
    <lineage>
        <taxon>Bacteria</taxon>
        <taxon>Bacillati</taxon>
        <taxon>Actinomycetota</taxon>
        <taxon>Actinomycetes</taxon>
        <taxon>Micrococcales</taxon>
        <taxon>Intrasporangiaceae</taxon>
        <taxon>Aquipuribacter</taxon>
    </lineage>
</organism>
<evidence type="ECO:0000313" key="3">
    <source>
        <dbReference type="EMBL" id="MFC3687844.1"/>
    </source>
</evidence>
<dbReference type="InterPro" id="IPR010982">
    <property type="entry name" value="Lambda_DNA-bd_dom_sf"/>
</dbReference>
<sequence>MTEHDSGDLGERLRAVREDRRISQTELAGSDLSPSYLSLIESGKRTPSDAVLQRLAERLDVSAHFLRHGSAAPEERVPELELEHARHALVTGDLDEAMTRASAVIGARGAPRRLHDEALLVLARAQERSGDLESAFSTLLPLHTRALTGDAAVGVASTGVLLLQSLLQAGDLNQAADAGAAAVAASSRLGAGGTDEHLRLAATLVGVHLHRGDLLYAQHLAEEMLQDAEQVGSRVGQGSLHWNAALAAEESGHVERALHHARRAVAFLSEGPDTRDFFRLKLSLASLLLVSEPPQVDEAVESLLAIRQPLEQLGSEVDMAYWHRIRATAHLRTGETDAARASAETAIAVLGDTPRLESCVARTVLGDALAAGGDHAAAEAEYRRAADTLSMMSATRQAAQAWRDLGDRLMDIGRTEGALEAFQQAFDAVGLRPSSVRVGSAAGPGLTV</sequence>
<gene>
    <name evidence="3" type="ORF">ACFOLH_05755</name>
</gene>
<dbReference type="Gene3D" id="1.10.260.40">
    <property type="entry name" value="lambda repressor-like DNA-binding domains"/>
    <property type="match status" value="1"/>
</dbReference>
<dbReference type="RefSeq" id="WP_340289936.1">
    <property type="nucleotide sequence ID" value="NZ_JBBEOI010000013.1"/>
</dbReference>
<feature type="domain" description="HTH cro/C1-type" evidence="2">
    <location>
        <begin position="13"/>
        <end position="66"/>
    </location>
</feature>
<name>A0ABV7WEN6_9MICO</name>
<dbReference type="PROSITE" id="PS50943">
    <property type="entry name" value="HTH_CROC1"/>
    <property type="match status" value="1"/>
</dbReference>
<reference evidence="4" key="1">
    <citation type="journal article" date="2019" name="Int. J. Syst. Evol. Microbiol.">
        <title>The Global Catalogue of Microorganisms (GCM) 10K type strain sequencing project: providing services to taxonomists for standard genome sequencing and annotation.</title>
        <authorList>
            <consortium name="The Broad Institute Genomics Platform"/>
            <consortium name="The Broad Institute Genome Sequencing Center for Infectious Disease"/>
            <person name="Wu L."/>
            <person name="Ma J."/>
        </authorList>
    </citation>
    <scope>NUCLEOTIDE SEQUENCE [LARGE SCALE GENOMIC DNA]</scope>
    <source>
        <strain evidence="4">NCAIM B.02333</strain>
    </source>
</reference>
<evidence type="ECO:0000256" key="1">
    <source>
        <dbReference type="ARBA" id="ARBA00023125"/>
    </source>
</evidence>
<dbReference type="Proteomes" id="UP001595685">
    <property type="component" value="Unassembled WGS sequence"/>
</dbReference>
<dbReference type="EMBL" id="JBHRWW010000003">
    <property type="protein sequence ID" value="MFC3687844.1"/>
    <property type="molecule type" value="Genomic_DNA"/>
</dbReference>